<dbReference type="Proteomes" id="UP000017836">
    <property type="component" value="Unassembled WGS sequence"/>
</dbReference>
<dbReference type="AlphaFoldDB" id="W1PUX9"/>
<dbReference type="OMA" id="KTRRRDH"/>
<protein>
    <recommendedName>
        <fullName evidence="6">Ribosome silencing factor</fullName>
    </recommendedName>
</protein>
<dbReference type="NCBIfam" id="TIGR00090">
    <property type="entry name" value="rsfS_iojap_ybeB"/>
    <property type="match status" value="1"/>
</dbReference>
<evidence type="ECO:0000256" key="2">
    <source>
        <dbReference type="ARBA" id="ARBA00010574"/>
    </source>
</evidence>
<proteinExistence type="inferred from homology"/>
<keyword evidence="5" id="KW-1185">Reference proteome</keyword>
<dbReference type="InterPro" id="IPR004394">
    <property type="entry name" value="Iojap/RsfS/C7orf30"/>
</dbReference>
<evidence type="ECO:0000313" key="5">
    <source>
        <dbReference type="Proteomes" id="UP000017836"/>
    </source>
</evidence>
<dbReference type="Pfam" id="PF02410">
    <property type="entry name" value="RsfS"/>
    <property type="match status" value="1"/>
</dbReference>
<dbReference type="Gramene" id="ERN11873">
    <property type="protein sequence ID" value="ERN11873"/>
    <property type="gene ID" value="AMTR_s00020p00168290"/>
</dbReference>
<evidence type="ECO:0000256" key="3">
    <source>
        <dbReference type="ARBA" id="ARBA00023128"/>
    </source>
</evidence>
<dbReference type="GO" id="GO:0090071">
    <property type="term" value="P:negative regulation of ribosome biogenesis"/>
    <property type="evidence" value="ECO:0000318"/>
    <property type="project" value="GO_Central"/>
</dbReference>
<comment type="similarity">
    <text evidence="2">Belongs to the Iojap/RsfS family.</text>
</comment>
<dbReference type="GO" id="GO:0043023">
    <property type="term" value="F:ribosomal large subunit binding"/>
    <property type="evidence" value="ECO:0000318"/>
    <property type="project" value="GO_Central"/>
</dbReference>
<comment type="subcellular location">
    <subcellularLocation>
        <location evidence="1">Mitochondrion</location>
    </subcellularLocation>
</comment>
<dbReference type="Gene3D" id="3.30.460.10">
    <property type="entry name" value="Beta Polymerase, domain 2"/>
    <property type="match status" value="1"/>
</dbReference>
<dbReference type="GO" id="GO:0005739">
    <property type="term" value="C:mitochondrion"/>
    <property type="evidence" value="ECO:0007669"/>
    <property type="project" value="UniProtKB-SubCell"/>
</dbReference>
<organism evidence="4 5">
    <name type="scientific">Amborella trichopoda</name>
    <dbReference type="NCBI Taxonomy" id="13333"/>
    <lineage>
        <taxon>Eukaryota</taxon>
        <taxon>Viridiplantae</taxon>
        <taxon>Streptophyta</taxon>
        <taxon>Embryophyta</taxon>
        <taxon>Tracheophyta</taxon>
        <taxon>Spermatophyta</taxon>
        <taxon>Magnoliopsida</taxon>
        <taxon>Amborellales</taxon>
        <taxon>Amborellaceae</taxon>
        <taxon>Amborella</taxon>
    </lineage>
</organism>
<dbReference type="InterPro" id="IPR043519">
    <property type="entry name" value="NT_sf"/>
</dbReference>
<dbReference type="PANTHER" id="PTHR21043">
    <property type="entry name" value="IOJAP SUPERFAMILY ORTHOLOG"/>
    <property type="match status" value="1"/>
</dbReference>
<dbReference type="PANTHER" id="PTHR21043:SF0">
    <property type="entry name" value="MITOCHONDRIAL ASSEMBLY OF RIBOSOMAL LARGE SUBUNIT PROTEIN 1"/>
    <property type="match status" value="1"/>
</dbReference>
<dbReference type="SUPFAM" id="SSF81301">
    <property type="entry name" value="Nucleotidyltransferase"/>
    <property type="match status" value="1"/>
</dbReference>
<evidence type="ECO:0000313" key="4">
    <source>
        <dbReference type="EMBL" id="ERN11873.1"/>
    </source>
</evidence>
<dbReference type="HOGENOM" id="CLU_092688_3_0_1"/>
<gene>
    <name evidence="4" type="ORF">AMTR_s00020p00168290</name>
</gene>
<reference evidence="5" key="1">
    <citation type="journal article" date="2013" name="Science">
        <title>The Amborella genome and the evolution of flowering plants.</title>
        <authorList>
            <consortium name="Amborella Genome Project"/>
        </authorList>
    </citation>
    <scope>NUCLEOTIDE SEQUENCE [LARGE SCALE GENOMIC DNA]</scope>
</reference>
<sequence length="189" mass="20751">MLGVARLLTSRLNHTFALSTSRLSLLLGSSSSSRGLSSGGVRSKVEAVLNLEEVKKVLSDLRAEDIQIIPVKSQCEWTDFMVIATGTSTWHVRNIAQALIHKVKQKQKGAERLLLPSVQGHEGGNWVVIDSGNVIVHALDEKARSYYKLESLWLTEMAPKGPNQDLEKALNTSASPYTLGYRPLNISSQ</sequence>
<dbReference type="EMBL" id="KI392664">
    <property type="protein sequence ID" value="ERN11873.1"/>
    <property type="molecule type" value="Genomic_DNA"/>
</dbReference>
<dbReference type="FunFam" id="3.30.460.10:FF:000018">
    <property type="entry name" value="Mitochondrial assembly of ribosomal large subunit 1"/>
    <property type="match status" value="1"/>
</dbReference>
<keyword evidence="3" id="KW-0496">Mitochondrion</keyword>
<evidence type="ECO:0008006" key="6">
    <source>
        <dbReference type="Google" id="ProtNLM"/>
    </source>
</evidence>
<dbReference type="GO" id="GO:0017148">
    <property type="term" value="P:negative regulation of translation"/>
    <property type="evidence" value="ECO:0000318"/>
    <property type="project" value="GO_Central"/>
</dbReference>
<accession>W1PUX9</accession>
<dbReference type="HAMAP" id="MF_01477">
    <property type="entry name" value="Iojap_RsfS"/>
    <property type="match status" value="1"/>
</dbReference>
<evidence type="ECO:0000256" key="1">
    <source>
        <dbReference type="ARBA" id="ARBA00004173"/>
    </source>
</evidence>
<dbReference type="eggNOG" id="KOG3212">
    <property type="taxonomic scope" value="Eukaryota"/>
</dbReference>
<dbReference type="STRING" id="13333.W1PUX9"/>
<name>W1PUX9_AMBTC</name>